<evidence type="ECO:0000256" key="4">
    <source>
        <dbReference type="SAM" id="MobiDB-lite"/>
    </source>
</evidence>
<comment type="caution">
    <text evidence="6">The sequence shown here is derived from an EMBL/GenBank/DDBJ whole genome shotgun (WGS) entry which is preliminary data.</text>
</comment>
<feature type="region of interest" description="Disordered" evidence="4">
    <location>
        <begin position="1410"/>
        <end position="1449"/>
    </location>
</feature>
<feature type="compositionally biased region" description="Polar residues" evidence="4">
    <location>
        <begin position="710"/>
        <end position="750"/>
    </location>
</feature>
<dbReference type="Proteomes" id="UP000271974">
    <property type="component" value="Unassembled WGS sequence"/>
</dbReference>
<dbReference type="InterPro" id="IPR019775">
    <property type="entry name" value="WD40_repeat_CS"/>
</dbReference>
<feature type="region of interest" description="Disordered" evidence="4">
    <location>
        <begin position="1692"/>
        <end position="1731"/>
    </location>
</feature>
<gene>
    <name evidence="6" type="ORF">EGW08_015078</name>
</gene>
<dbReference type="PANTHER" id="PTHR19871:SF43">
    <property type="entry name" value="SI:CH211-212K18.6"/>
    <property type="match status" value="1"/>
</dbReference>
<protein>
    <recommendedName>
        <fullName evidence="5">NWD1/2-like winged helix-turn-helix domain-containing protein</fullName>
    </recommendedName>
</protein>
<dbReference type="InterPro" id="IPR001680">
    <property type="entry name" value="WD40_rpt"/>
</dbReference>
<dbReference type="PANTHER" id="PTHR19871">
    <property type="entry name" value="BETA TRANSDUCIN-RELATED PROTEIN"/>
    <property type="match status" value="1"/>
</dbReference>
<evidence type="ECO:0000256" key="3">
    <source>
        <dbReference type="PROSITE-ProRule" id="PRU00221"/>
    </source>
</evidence>
<feature type="domain" description="NWD1/2-like winged helix-turn-helix" evidence="5">
    <location>
        <begin position="548"/>
        <end position="652"/>
    </location>
</feature>
<feature type="compositionally biased region" description="Basic and acidic residues" evidence="4">
    <location>
        <begin position="1420"/>
        <end position="1449"/>
    </location>
</feature>
<keyword evidence="1 3" id="KW-0853">WD repeat</keyword>
<dbReference type="InterPro" id="IPR057588">
    <property type="entry name" value="NWD1/2-like_WH"/>
</dbReference>
<evidence type="ECO:0000256" key="2">
    <source>
        <dbReference type="ARBA" id="ARBA00022737"/>
    </source>
</evidence>
<dbReference type="InterPro" id="IPR052752">
    <property type="entry name" value="NACHT-WD_repeat"/>
</dbReference>
<dbReference type="EMBL" id="RQTK01000605">
    <property type="protein sequence ID" value="RUS77155.1"/>
    <property type="molecule type" value="Genomic_DNA"/>
</dbReference>
<dbReference type="InterPro" id="IPR015943">
    <property type="entry name" value="WD40/YVTN_repeat-like_dom_sf"/>
</dbReference>
<feature type="region of interest" description="Disordered" evidence="4">
    <location>
        <begin position="695"/>
        <end position="754"/>
    </location>
</feature>
<evidence type="ECO:0000313" key="6">
    <source>
        <dbReference type="EMBL" id="RUS77155.1"/>
    </source>
</evidence>
<dbReference type="SUPFAM" id="SSF52540">
    <property type="entry name" value="P-loop containing nucleoside triphosphate hydrolases"/>
    <property type="match status" value="1"/>
</dbReference>
<dbReference type="InterPro" id="IPR011047">
    <property type="entry name" value="Quinoprotein_ADH-like_sf"/>
</dbReference>
<dbReference type="SMART" id="SM00320">
    <property type="entry name" value="WD40"/>
    <property type="match status" value="6"/>
</dbReference>
<dbReference type="Gene3D" id="2.130.10.10">
    <property type="entry name" value="YVTN repeat-like/Quinoprotein amine dehydrogenase"/>
    <property type="match status" value="3"/>
</dbReference>
<dbReference type="STRING" id="188477.A0A3S0ZEM1"/>
<feature type="non-terminal residue" evidence="6">
    <location>
        <position position="1"/>
    </location>
</feature>
<dbReference type="PROSITE" id="PS50294">
    <property type="entry name" value="WD_REPEATS_REGION"/>
    <property type="match status" value="1"/>
</dbReference>
<name>A0A3S0ZEM1_ELYCH</name>
<proteinExistence type="predicted"/>
<feature type="repeat" description="WD" evidence="3">
    <location>
        <begin position="911"/>
        <end position="952"/>
    </location>
</feature>
<dbReference type="PROSITE" id="PS00678">
    <property type="entry name" value="WD_REPEATS_1"/>
    <property type="match status" value="1"/>
</dbReference>
<evidence type="ECO:0000259" key="5">
    <source>
        <dbReference type="Pfam" id="PF25469"/>
    </source>
</evidence>
<dbReference type="SUPFAM" id="SSF69322">
    <property type="entry name" value="Tricorn protease domain 2"/>
    <property type="match status" value="1"/>
</dbReference>
<dbReference type="OrthoDB" id="2325716at2759"/>
<dbReference type="PROSITE" id="PS50082">
    <property type="entry name" value="WD_REPEATS_2"/>
    <property type="match status" value="1"/>
</dbReference>
<dbReference type="SUPFAM" id="SSF50998">
    <property type="entry name" value="Quinoprotein alcohol dehydrogenase-like"/>
    <property type="match status" value="1"/>
</dbReference>
<sequence>SPGRLGDEAPDSARTGTTRDGSDDVQPTAAEQRRTQSLASRKEQQELRALRDAEENIPDVELLRQWYRLDQNSVPPVYRLLPISSVYKDILRNDAAKRAVAKTSYQVVANKIQHIFTQFAPQVIQDPTALRKYSASVLEQEVHSILDHTAATEGHHTAVIVRTLDRCQQGVQDAAAAQYMDVIEGKPPALDSRRWARMDALRKMTTEMIPEKLSANFLLDWSPEGIRPLSFREHFVYAERMCKTIHDLVAKKLAEAPSGMSKCFAGGGNGGIWRKKLFEEVAEHIRCSQNKSKDFQGRKDLLTTIKSYLKSDYRRPLVLHGVTGCGKSAIISKTAREINRWFASEPYSPCVIVRMIGSTMDSTNVRTLIRSVCLQMCHIFGNNPAHVPTDSKGIFNDFACRLGQARDGKPLILLLDAADRLSDEHDGRKMAWLPVELPPHVHIIVSTVSDEKMDCLPCAQKLLDGHERSFLEVPRLQDDCGLKMMDLWLSQAERTLTDDQRNLLVKAFSKCPYPLFLKLIVTEALSWTSFTRPESTKLGESVKQVSTLKFGRLERDHGEALTRRALGYISASRNGVSVSELEDLLSLDEAAMDEVVAAHKPPRRRLPSMLWVRLRMDLACLITEIRADGTRTVTWAHQQIREAADERYLNQRDKAPSYHKAMAEYFLGKWAGRPKPFPGSERGTDRLVAAQDLYYDPPPAQTAGKPSPGHTMSNQSQQNQKAPSTSRHAQSQNHESSKSNPSLNSKQNGATGREASQALEDLPERLYNLRRVNELPFHLTRSQQTSLLKQSCLCNYEWMLAKLCGTSLRALLEEYSAILTAEPHEPELRLISDVLHLSGPALRKEPRQLASQLVGRLHRVVTSDVPRSKGDPQRYPNLHPLLAAAKQSSLPALVPSVECLTEPGGILFDLLSGHSAPITALALTTDGQRALTTSCDGTLKLWDVRSGKVVKSIEGVGPDVSAVRAAKVNTLAVTVEMSQIRLWHLKTGACVHTVDQYPDPASVCVAGEGQLLVAVFDGSNMLRTWSLDNFQIICEAQIPNNTAHKDASLLIADSSFGDLVLHAFRNGNSATVQNAKSGKILKNLTCHDPSSSVTALAISREYFVVCVRQQYMSLHELISLELFDGKKGTYVRSVRGCIHDRVIPQAFTTNLIGTHAVAVSANPRNNTSDVALWNLETEDHKHLAQHPSFSTMGACLDFRYCLTGAHSENSLRVWDISGKVNQPGMKLKKQLGVAEIWPMIDNPRYVVAKAVHNGPISVWNVAKGKCLQSAVRIERGLTEGSDAIVMRNTTLVILTDRGFSSVSDDSRPVFQTVLVYDLKLKKYVRRLPGCYIVPAPSHEYVLLDNDSLLGPSDNRSHFIIWNLVTGHAAYRIKTNFKELERRRLEQTVSGIPGGAPGAVHLTDVPTRTRPRATSAMMTPWDRRAETESARRQRHERESEQERMRQEELRREKDNVVETFLVSADQSTIVASFYAHHLCVFDIATQTHTQTLQTENSMLFLHTAALTRDGGHLVLANYDESSKISYVTLWDCVTGEIKRRLRNEANVAALAITHDASRVLIGHCPDELHIWDPMRPNSLRRIRGRGEGRDGGGPGNSVLNFSGAAGGGAGGGDVGMHSACQMFLVAEGRRAVVFAGDVSVWDLDRATMLAAFSPDTRVTACTVLLDGALTLFGLYDKPELVILRLSGPDAKLQAVDSAPDDGGVELFGETTGDTSDEDEGDDDDDGENGKAD</sequence>
<dbReference type="SUPFAM" id="SSF50969">
    <property type="entry name" value="YVTN repeat-like/Quinoprotein amine dehydrogenase"/>
    <property type="match status" value="1"/>
</dbReference>
<feature type="compositionally biased region" description="Acidic residues" evidence="4">
    <location>
        <begin position="1713"/>
        <end position="1725"/>
    </location>
</feature>
<dbReference type="Pfam" id="PF00400">
    <property type="entry name" value="WD40"/>
    <property type="match status" value="1"/>
</dbReference>
<evidence type="ECO:0000313" key="7">
    <source>
        <dbReference type="Proteomes" id="UP000271974"/>
    </source>
</evidence>
<evidence type="ECO:0000256" key="1">
    <source>
        <dbReference type="ARBA" id="ARBA00022574"/>
    </source>
</evidence>
<dbReference type="Pfam" id="PF25469">
    <property type="entry name" value="WHD_NWD1"/>
    <property type="match status" value="1"/>
</dbReference>
<organism evidence="6 7">
    <name type="scientific">Elysia chlorotica</name>
    <name type="common">Eastern emerald elysia</name>
    <name type="synonym">Sea slug</name>
    <dbReference type="NCBI Taxonomy" id="188477"/>
    <lineage>
        <taxon>Eukaryota</taxon>
        <taxon>Metazoa</taxon>
        <taxon>Spiralia</taxon>
        <taxon>Lophotrochozoa</taxon>
        <taxon>Mollusca</taxon>
        <taxon>Gastropoda</taxon>
        <taxon>Heterobranchia</taxon>
        <taxon>Euthyneura</taxon>
        <taxon>Panpulmonata</taxon>
        <taxon>Sacoglossa</taxon>
        <taxon>Placobranchoidea</taxon>
        <taxon>Plakobranchidae</taxon>
        <taxon>Elysia</taxon>
    </lineage>
</organism>
<keyword evidence="7" id="KW-1185">Reference proteome</keyword>
<dbReference type="Gene3D" id="3.40.50.300">
    <property type="entry name" value="P-loop containing nucleotide triphosphate hydrolases"/>
    <property type="match status" value="1"/>
</dbReference>
<keyword evidence="2" id="KW-0677">Repeat</keyword>
<feature type="region of interest" description="Disordered" evidence="4">
    <location>
        <begin position="1"/>
        <end position="43"/>
    </location>
</feature>
<reference evidence="6 7" key="1">
    <citation type="submission" date="2019-01" db="EMBL/GenBank/DDBJ databases">
        <title>A draft genome assembly of the solar-powered sea slug Elysia chlorotica.</title>
        <authorList>
            <person name="Cai H."/>
            <person name="Li Q."/>
            <person name="Fang X."/>
            <person name="Li J."/>
            <person name="Curtis N.E."/>
            <person name="Altenburger A."/>
            <person name="Shibata T."/>
            <person name="Feng M."/>
            <person name="Maeda T."/>
            <person name="Schwartz J.A."/>
            <person name="Shigenobu S."/>
            <person name="Lundholm N."/>
            <person name="Nishiyama T."/>
            <person name="Yang H."/>
            <person name="Hasebe M."/>
            <person name="Li S."/>
            <person name="Pierce S.K."/>
            <person name="Wang J."/>
        </authorList>
    </citation>
    <scope>NUCLEOTIDE SEQUENCE [LARGE SCALE GENOMIC DNA]</scope>
    <source>
        <strain evidence="6">EC2010</strain>
        <tissue evidence="6">Whole organism of an adult</tissue>
    </source>
</reference>
<dbReference type="InterPro" id="IPR011044">
    <property type="entry name" value="Quino_amine_DH_bsu"/>
</dbReference>
<accession>A0A3S0ZEM1</accession>
<dbReference type="InterPro" id="IPR027417">
    <property type="entry name" value="P-loop_NTPase"/>
</dbReference>